<evidence type="ECO:0000256" key="1">
    <source>
        <dbReference type="ARBA" id="ARBA00004123"/>
    </source>
</evidence>
<feature type="region of interest" description="Disordered" evidence="7">
    <location>
        <begin position="102"/>
        <end position="122"/>
    </location>
</feature>
<feature type="region of interest" description="Disordered" evidence="7">
    <location>
        <begin position="187"/>
        <end position="216"/>
    </location>
</feature>
<keyword evidence="2" id="KW-0936">Ethylene signaling pathway</keyword>
<dbReference type="EMBL" id="JAAARO010000010">
    <property type="protein sequence ID" value="KAF5741757.1"/>
    <property type="molecule type" value="Genomic_DNA"/>
</dbReference>
<evidence type="ECO:0000313" key="10">
    <source>
        <dbReference type="Proteomes" id="UP000593562"/>
    </source>
</evidence>
<evidence type="ECO:0000256" key="4">
    <source>
        <dbReference type="ARBA" id="ARBA00023125"/>
    </source>
</evidence>
<dbReference type="InterPro" id="IPR001471">
    <property type="entry name" value="AP2/ERF_dom"/>
</dbReference>
<dbReference type="OrthoDB" id="1926799at2759"/>
<dbReference type="PRINTS" id="PR00367">
    <property type="entry name" value="ETHRSPELEMNT"/>
</dbReference>
<sequence>MRTEASFPVPFHNTPDTCRRPEPFRFQPDTNSLYRSIIENQLSFPISEPFVPPNHLPESSSTVSVVLSLCNDANETKPEDGTGRAPVLDGIGAVVGEHVLFGTNNDNGNNKESETKTTEKSSVVPVVKNYRGVRKRPWGRWSAEIRDRIGRCRHWLGTFDTAEDAARAYDAAARRLRGSKARTNFEIPPIFPHLSTSTPTTKSSEGKRGKAKLTSSVKRSNRQCSVVTSIAQLVSAGCGSELDLKLGVGFRGNN</sequence>
<accession>A0A7J7D5X5</accession>
<dbReference type="CDD" id="cd00018">
    <property type="entry name" value="AP2"/>
    <property type="match status" value="1"/>
</dbReference>
<dbReference type="InterPro" id="IPR016177">
    <property type="entry name" value="DNA-bd_dom_sf"/>
</dbReference>
<dbReference type="SMART" id="SM00380">
    <property type="entry name" value="AP2"/>
    <property type="match status" value="1"/>
</dbReference>
<dbReference type="PANTHER" id="PTHR31677">
    <property type="entry name" value="AP2 DOMAIN CLASS TRANSCRIPTION FACTOR"/>
    <property type="match status" value="1"/>
</dbReference>
<dbReference type="SUPFAM" id="SSF54171">
    <property type="entry name" value="DNA-binding domain"/>
    <property type="match status" value="1"/>
</dbReference>
<dbReference type="PANTHER" id="PTHR31677:SF75">
    <property type="entry name" value="ETHYLENE-RESPONSIVE TRANSCRIPTION FACTOR ERF084"/>
    <property type="match status" value="1"/>
</dbReference>
<feature type="compositionally biased region" description="Basic and acidic residues" evidence="7">
    <location>
        <begin position="109"/>
        <end position="119"/>
    </location>
</feature>
<dbReference type="GO" id="GO:0009873">
    <property type="term" value="P:ethylene-activated signaling pathway"/>
    <property type="evidence" value="ECO:0007669"/>
    <property type="project" value="UniProtKB-KW"/>
</dbReference>
<dbReference type="FunFam" id="3.30.730.10:FF:000001">
    <property type="entry name" value="Ethylene-responsive transcription factor 2"/>
    <property type="match status" value="1"/>
</dbReference>
<evidence type="ECO:0000256" key="2">
    <source>
        <dbReference type="ARBA" id="ARBA00022745"/>
    </source>
</evidence>
<feature type="compositionally biased region" description="Polar residues" evidence="7">
    <location>
        <begin position="194"/>
        <end position="203"/>
    </location>
</feature>
<evidence type="ECO:0000259" key="8">
    <source>
        <dbReference type="PROSITE" id="PS51032"/>
    </source>
</evidence>
<dbReference type="PROSITE" id="PS51032">
    <property type="entry name" value="AP2_ERF"/>
    <property type="match status" value="1"/>
</dbReference>
<dbReference type="GO" id="GO:0003700">
    <property type="term" value="F:DNA-binding transcription factor activity"/>
    <property type="evidence" value="ECO:0007669"/>
    <property type="project" value="InterPro"/>
</dbReference>
<dbReference type="Proteomes" id="UP000593562">
    <property type="component" value="Unassembled WGS sequence"/>
</dbReference>
<feature type="domain" description="AP2/ERF" evidence="8">
    <location>
        <begin position="129"/>
        <end position="186"/>
    </location>
</feature>
<reference evidence="9 10" key="1">
    <citation type="journal article" date="2020" name="Nat. Commun.">
        <title>Genome of Tripterygium wilfordii and identification of cytochrome P450 involved in triptolide biosynthesis.</title>
        <authorList>
            <person name="Tu L."/>
            <person name="Su P."/>
            <person name="Zhang Z."/>
            <person name="Gao L."/>
            <person name="Wang J."/>
            <person name="Hu T."/>
            <person name="Zhou J."/>
            <person name="Zhang Y."/>
            <person name="Zhao Y."/>
            <person name="Liu Y."/>
            <person name="Song Y."/>
            <person name="Tong Y."/>
            <person name="Lu Y."/>
            <person name="Yang J."/>
            <person name="Xu C."/>
            <person name="Jia M."/>
            <person name="Peters R.J."/>
            <person name="Huang L."/>
            <person name="Gao W."/>
        </authorList>
    </citation>
    <scope>NUCLEOTIDE SEQUENCE [LARGE SCALE GENOMIC DNA]</scope>
    <source>
        <strain evidence="10">cv. XIE 37</strain>
        <tissue evidence="9">Leaf</tissue>
    </source>
</reference>
<dbReference type="Gene3D" id="3.30.730.10">
    <property type="entry name" value="AP2/ERF domain"/>
    <property type="match status" value="1"/>
</dbReference>
<comment type="caution">
    <text evidence="9">The sequence shown here is derived from an EMBL/GenBank/DDBJ whole genome shotgun (WGS) entry which is preliminary data.</text>
</comment>
<keyword evidence="10" id="KW-1185">Reference proteome</keyword>
<keyword evidence="5" id="KW-0804">Transcription</keyword>
<comment type="subcellular location">
    <subcellularLocation>
        <location evidence="1">Nucleus</location>
    </subcellularLocation>
</comment>
<dbReference type="GO" id="GO:0005634">
    <property type="term" value="C:nucleus"/>
    <property type="evidence" value="ECO:0007669"/>
    <property type="project" value="UniProtKB-SubCell"/>
</dbReference>
<evidence type="ECO:0000256" key="3">
    <source>
        <dbReference type="ARBA" id="ARBA00023015"/>
    </source>
</evidence>
<gene>
    <name evidence="9" type="ORF">HS088_TW10G00763</name>
</gene>
<name>A0A7J7D5X5_TRIWF</name>
<evidence type="ECO:0000256" key="5">
    <source>
        <dbReference type="ARBA" id="ARBA00023163"/>
    </source>
</evidence>
<keyword evidence="4" id="KW-0238">DNA-binding</keyword>
<dbReference type="InParanoid" id="A0A7J7D5X5"/>
<dbReference type="InterPro" id="IPR036955">
    <property type="entry name" value="AP2/ERF_dom_sf"/>
</dbReference>
<dbReference type="GO" id="GO:0003677">
    <property type="term" value="F:DNA binding"/>
    <property type="evidence" value="ECO:0007669"/>
    <property type="project" value="UniProtKB-KW"/>
</dbReference>
<dbReference type="FunCoup" id="A0A7J7D5X5">
    <property type="interactions" value="17"/>
</dbReference>
<keyword evidence="6" id="KW-0539">Nucleus</keyword>
<evidence type="ECO:0000313" key="9">
    <source>
        <dbReference type="EMBL" id="KAF5741757.1"/>
    </source>
</evidence>
<dbReference type="AlphaFoldDB" id="A0A7J7D5X5"/>
<protein>
    <recommendedName>
        <fullName evidence="8">AP2/ERF domain-containing protein</fullName>
    </recommendedName>
</protein>
<dbReference type="Pfam" id="PF00847">
    <property type="entry name" value="AP2"/>
    <property type="match status" value="1"/>
</dbReference>
<organism evidence="9 10">
    <name type="scientific">Tripterygium wilfordii</name>
    <name type="common">Thunder God vine</name>
    <dbReference type="NCBI Taxonomy" id="458696"/>
    <lineage>
        <taxon>Eukaryota</taxon>
        <taxon>Viridiplantae</taxon>
        <taxon>Streptophyta</taxon>
        <taxon>Embryophyta</taxon>
        <taxon>Tracheophyta</taxon>
        <taxon>Spermatophyta</taxon>
        <taxon>Magnoliopsida</taxon>
        <taxon>eudicotyledons</taxon>
        <taxon>Gunneridae</taxon>
        <taxon>Pentapetalae</taxon>
        <taxon>rosids</taxon>
        <taxon>fabids</taxon>
        <taxon>Celastrales</taxon>
        <taxon>Celastraceae</taxon>
        <taxon>Tripterygium</taxon>
    </lineage>
</organism>
<evidence type="ECO:0000256" key="6">
    <source>
        <dbReference type="ARBA" id="ARBA00023242"/>
    </source>
</evidence>
<keyword evidence="3" id="KW-0805">Transcription regulation</keyword>
<evidence type="ECO:0000256" key="7">
    <source>
        <dbReference type="SAM" id="MobiDB-lite"/>
    </source>
</evidence>
<proteinExistence type="predicted"/>